<reference evidence="1" key="1">
    <citation type="submission" date="2020-03" db="EMBL/GenBank/DDBJ databases">
        <title>Ferranicluibacter endophyticum gen. nov., sp. nov., a new genus isolated from Rubus ulmifolius Schott. stem.</title>
        <authorList>
            <person name="Roca-Couso R."/>
            <person name="Flores-Felix J.D."/>
            <person name="Igual J.M."/>
            <person name="Rivas R."/>
        </authorList>
    </citation>
    <scope>NUCLEOTIDE SEQUENCE</scope>
    <source>
        <strain evidence="1">CRRU44</strain>
    </source>
</reference>
<evidence type="ECO:0000313" key="2">
    <source>
        <dbReference type="Proteomes" id="UP001155840"/>
    </source>
</evidence>
<proteinExistence type="predicted"/>
<dbReference type="EMBL" id="JAANCM010000023">
    <property type="protein sequence ID" value="NHT78949.1"/>
    <property type="molecule type" value="Genomic_DNA"/>
</dbReference>
<dbReference type="RefSeq" id="WP_167131107.1">
    <property type="nucleotide sequence ID" value="NZ_JAANCM010000023.1"/>
</dbReference>
<dbReference type="AlphaFoldDB" id="A0AA44CDI6"/>
<evidence type="ECO:0000313" key="1">
    <source>
        <dbReference type="EMBL" id="NHT78949.1"/>
    </source>
</evidence>
<accession>A0AA44CDI6</accession>
<sequence>MTTAIIGVRWTDTNRVVGTFPLTAPNLCEACKLAVRHYSEIYIERDGVKIRTLTRPERGALIDLSRRREMAYAIRDEIEPETANSH</sequence>
<gene>
    <name evidence="1" type="ORF">G8E10_24935</name>
</gene>
<dbReference type="Proteomes" id="UP001155840">
    <property type="component" value="Unassembled WGS sequence"/>
</dbReference>
<protein>
    <submittedName>
        <fullName evidence="1">Uncharacterized protein</fullName>
    </submittedName>
</protein>
<comment type="caution">
    <text evidence="1">The sequence shown here is derived from an EMBL/GenBank/DDBJ whole genome shotgun (WGS) entry which is preliminary data.</text>
</comment>
<keyword evidence="2" id="KW-1185">Reference proteome</keyword>
<name>A0AA44CDI6_9HYPH</name>
<organism evidence="1 2">
    <name type="scientific">Ferranicluibacter rubi</name>
    <dbReference type="NCBI Taxonomy" id="2715133"/>
    <lineage>
        <taxon>Bacteria</taxon>
        <taxon>Pseudomonadati</taxon>
        <taxon>Pseudomonadota</taxon>
        <taxon>Alphaproteobacteria</taxon>
        <taxon>Hyphomicrobiales</taxon>
        <taxon>Rhizobiaceae</taxon>
        <taxon>Ferranicluibacter</taxon>
    </lineage>
</organism>